<dbReference type="InterPro" id="IPR002156">
    <property type="entry name" value="RNaseH_domain"/>
</dbReference>
<dbReference type="PANTHER" id="PTHR10642:SF26">
    <property type="entry name" value="RIBONUCLEASE H1"/>
    <property type="match status" value="1"/>
</dbReference>
<dbReference type="InterPro" id="IPR012337">
    <property type="entry name" value="RNaseH-like_sf"/>
</dbReference>
<dbReference type="GO" id="GO:0004523">
    <property type="term" value="F:RNA-DNA hybrid ribonuclease activity"/>
    <property type="evidence" value="ECO:0007669"/>
    <property type="project" value="UniProtKB-EC"/>
</dbReference>
<dbReference type="EC" id="3.1.26.4" evidence="3"/>
<dbReference type="Pfam" id="PF00075">
    <property type="entry name" value="RNase_H"/>
    <property type="match status" value="1"/>
</dbReference>
<dbReference type="CDD" id="cd13934">
    <property type="entry name" value="RNase_H_Dikarya_like"/>
    <property type="match status" value="1"/>
</dbReference>
<reference evidence="9 10" key="1">
    <citation type="submission" date="2019-10" db="EMBL/GenBank/DDBJ databases">
        <authorList>
            <person name="Palmer J.M."/>
        </authorList>
    </citation>
    <scope>NUCLEOTIDE SEQUENCE [LARGE SCALE GENOMIC DNA]</scope>
    <source>
        <strain evidence="9 10">TWF730</strain>
    </source>
</reference>
<keyword evidence="10" id="KW-1185">Reference proteome</keyword>
<name>A0AAV9VRN3_9PEZI</name>
<comment type="caution">
    <text evidence="9">The sequence shown here is derived from an EMBL/GenBank/DDBJ whole genome shotgun (WGS) entry which is preliminary data.</text>
</comment>
<sequence>MSEPPNRSGRLWTSCPSIQRLDFNDQFMLCDYCDQFILKCCQHSSSKARGPRKLCHHYFLIFADGSCLGNGKVGARAGVGIALGMEPDQQFAYSFSELDGVCSVRTNQIAELKAAIEAVKLAGTHLGLADSGKRAINRCNPRSRHQQLQKEAGIPKCIIAMDSEYVVLGITDRLHGWKANGYLNPRRTKPINLDLFLELEAAINDFEEKKNGRIRFWYISRKNNKVADRLANIGARLDELV</sequence>
<dbReference type="EMBL" id="JAVHNS010000001">
    <property type="protein sequence ID" value="KAK6363686.1"/>
    <property type="molecule type" value="Genomic_DNA"/>
</dbReference>
<dbReference type="GO" id="GO:0046872">
    <property type="term" value="F:metal ion binding"/>
    <property type="evidence" value="ECO:0007669"/>
    <property type="project" value="UniProtKB-KW"/>
</dbReference>
<evidence type="ECO:0000259" key="8">
    <source>
        <dbReference type="PROSITE" id="PS50879"/>
    </source>
</evidence>
<protein>
    <recommendedName>
        <fullName evidence="3">ribonuclease H</fullName>
        <ecNumber evidence="3">3.1.26.4</ecNumber>
    </recommendedName>
</protein>
<evidence type="ECO:0000256" key="3">
    <source>
        <dbReference type="ARBA" id="ARBA00012180"/>
    </source>
</evidence>
<keyword evidence="7" id="KW-0378">Hydrolase</keyword>
<evidence type="ECO:0000256" key="1">
    <source>
        <dbReference type="ARBA" id="ARBA00000077"/>
    </source>
</evidence>
<evidence type="ECO:0000256" key="2">
    <source>
        <dbReference type="ARBA" id="ARBA00005300"/>
    </source>
</evidence>
<evidence type="ECO:0000256" key="5">
    <source>
        <dbReference type="ARBA" id="ARBA00022723"/>
    </source>
</evidence>
<dbReference type="PROSITE" id="PS50879">
    <property type="entry name" value="RNASE_H_1"/>
    <property type="match status" value="1"/>
</dbReference>
<comment type="similarity">
    <text evidence="2">Belongs to the RNase H family.</text>
</comment>
<dbReference type="GO" id="GO:0003676">
    <property type="term" value="F:nucleic acid binding"/>
    <property type="evidence" value="ECO:0007669"/>
    <property type="project" value="InterPro"/>
</dbReference>
<dbReference type="Proteomes" id="UP001373714">
    <property type="component" value="Unassembled WGS sequence"/>
</dbReference>
<feature type="domain" description="RNase H type-1" evidence="8">
    <location>
        <begin position="55"/>
        <end position="236"/>
    </location>
</feature>
<evidence type="ECO:0000256" key="7">
    <source>
        <dbReference type="ARBA" id="ARBA00022801"/>
    </source>
</evidence>
<gene>
    <name evidence="9" type="ORF">TWF730_001106</name>
</gene>
<keyword evidence="5" id="KW-0479">Metal-binding</keyword>
<dbReference type="Gene3D" id="3.30.420.10">
    <property type="entry name" value="Ribonuclease H-like superfamily/Ribonuclease H"/>
    <property type="match status" value="1"/>
</dbReference>
<dbReference type="SUPFAM" id="SSF53098">
    <property type="entry name" value="Ribonuclease H-like"/>
    <property type="match status" value="1"/>
</dbReference>
<dbReference type="GO" id="GO:0043137">
    <property type="term" value="P:DNA replication, removal of RNA primer"/>
    <property type="evidence" value="ECO:0007669"/>
    <property type="project" value="TreeGrafter"/>
</dbReference>
<evidence type="ECO:0000313" key="10">
    <source>
        <dbReference type="Proteomes" id="UP001373714"/>
    </source>
</evidence>
<dbReference type="InterPro" id="IPR050092">
    <property type="entry name" value="RNase_H"/>
</dbReference>
<keyword evidence="6" id="KW-0255">Endonuclease</keyword>
<dbReference type="AlphaFoldDB" id="A0AAV9VRN3"/>
<proteinExistence type="inferred from homology"/>
<keyword evidence="4" id="KW-0540">Nuclease</keyword>
<accession>A0AAV9VRN3</accession>
<evidence type="ECO:0000256" key="4">
    <source>
        <dbReference type="ARBA" id="ARBA00022722"/>
    </source>
</evidence>
<comment type="catalytic activity">
    <reaction evidence="1">
        <text>Endonucleolytic cleavage to 5'-phosphomonoester.</text>
        <dbReference type="EC" id="3.1.26.4"/>
    </reaction>
</comment>
<dbReference type="PANTHER" id="PTHR10642">
    <property type="entry name" value="RIBONUCLEASE H1"/>
    <property type="match status" value="1"/>
</dbReference>
<dbReference type="InterPro" id="IPR036397">
    <property type="entry name" value="RNaseH_sf"/>
</dbReference>
<evidence type="ECO:0000313" key="9">
    <source>
        <dbReference type="EMBL" id="KAK6363686.1"/>
    </source>
</evidence>
<organism evidence="9 10">
    <name type="scientific">Orbilia blumenaviensis</name>
    <dbReference type="NCBI Taxonomy" id="1796055"/>
    <lineage>
        <taxon>Eukaryota</taxon>
        <taxon>Fungi</taxon>
        <taxon>Dikarya</taxon>
        <taxon>Ascomycota</taxon>
        <taxon>Pezizomycotina</taxon>
        <taxon>Orbiliomycetes</taxon>
        <taxon>Orbiliales</taxon>
        <taxon>Orbiliaceae</taxon>
        <taxon>Orbilia</taxon>
    </lineage>
</organism>
<evidence type="ECO:0000256" key="6">
    <source>
        <dbReference type="ARBA" id="ARBA00022759"/>
    </source>
</evidence>